<gene>
    <name evidence="6" type="ORF">UG56_000440</name>
</gene>
<feature type="compositionally biased region" description="Gly residues" evidence="1">
    <location>
        <begin position="569"/>
        <end position="602"/>
    </location>
</feature>
<feature type="transmembrane region" description="Helical" evidence="2">
    <location>
        <begin position="428"/>
        <end position="445"/>
    </location>
</feature>
<evidence type="ECO:0008006" key="8">
    <source>
        <dbReference type="Google" id="ProtNLM"/>
    </source>
</evidence>
<keyword evidence="2" id="KW-0812">Transmembrane</keyword>
<evidence type="ECO:0000313" key="7">
    <source>
        <dbReference type="Proteomes" id="UP000033772"/>
    </source>
</evidence>
<feature type="chain" id="PRO_5009630748" description="DUF2207 domain-containing protein" evidence="3">
    <location>
        <begin position="24"/>
        <end position="602"/>
    </location>
</feature>
<name>A0A1J4NDS7_9ACTN</name>
<feature type="transmembrane region" description="Helical" evidence="2">
    <location>
        <begin position="250"/>
        <end position="272"/>
    </location>
</feature>
<evidence type="ECO:0000256" key="2">
    <source>
        <dbReference type="SAM" id="Phobius"/>
    </source>
</evidence>
<protein>
    <recommendedName>
        <fullName evidence="8">DUF2207 domain-containing protein</fullName>
    </recommendedName>
</protein>
<accession>A0A1J4NDS7</accession>
<feature type="domain" description="Predicted membrane protein YciQ-like C-terminal" evidence="5">
    <location>
        <begin position="287"/>
        <end position="503"/>
    </location>
</feature>
<feature type="region of interest" description="Disordered" evidence="1">
    <location>
        <begin position="564"/>
        <end position="602"/>
    </location>
</feature>
<keyword evidence="2" id="KW-1133">Transmembrane helix</keyword>
<dbReference type="Proteomes" id="UP000033772">
    <property type="component" value="Unassembled WGS sequence"/>
</dbReference>
<keyword evidence="7" id="KW-1185">Reference proteome</keyword>
<evidence type="ECO:0000256" key="1">
    <source>
        <dbReference type="SAM" id="MobiDB-lite"/>
    </source>
</evidence>
<dbReference type="InterPro" id="IPR018702">
    <property type="entry name" value="DUF2207"/>
</dbReference>
<dbReference type="Pfam" id="PF09972">
    <property type="entry name" value="DUF2207"/>
    <property type="match status" value="1"/>
</dbReference>
<evidence type="ECO:0000256" key="3">
    <source>
        <dbReference type="SAM" id="SignalP"/>
    </source>
</evidence>
<feature type="signal peptide" evidence="3">
    <location>
        <begin position="1"/>
        <end position="23"/>
    </location>
</feature>
<dbReference type="Pfam" id="PF20990">
    <property type="entry name" value="DUF2207_C"/>
    <property type="match status" value="1"/>
</dbReference>
<comment type="caution">
    <text evidence="6">The sequence shown here is derived from an EMBL/GenBank/DDBJ whole genome shotgun (WGS) entry which is preliminary data.</text>
</comment>
<reference evidence="6" key="1">
    <citation type="submission" date="2016-10" db="EMBL/GenBank/DDBJ databases">
        <title>Draft Genome Sequence of Nocardioides luteus Strain BAFB, an Alkane-Degrading Bacterium Isolated from JP-7 Polluted Soil.</title>
        <authorList>
            <person name="Brown L."/>
            <person name="Ruiz O.N."/>
            <person name="Gunasekera T."/>
        </authorList>
    </citation>
    <scope>NUCLEOTIDE SEQUENCE [LARGE SCALE GENOMIC DNA]</scope>
    <source>
        <strain evidence="6">BAFB</strain>
    </source>
</reference>
<feature type="domain" description="DUF2207" evidence="4">
    <location>
        <begin position="32"/>
        <end position="222"/>
    </location>
</feature>
<proteinExistence type="predicted"/>
<evidence type="ECO:0000313" key="6">
    <source>
        <dbReference type="EMBL" id="OIJ28736.1"/>
    </source>
</evidence>
<dbReference type="EMBL" id="JZDQ02000001">
    <property type="protein sequence ID" value="OIJ28736.1"/>
    <property type="molecule type" value="Genomic_DNA"/>
</dbReference>
<sequence length="602" mass="63245">MIGGLVLAALVLWPLAAARHAPAGDEVTEGPTISDYRASFVVDDEGTMSVTETLTVEFPDSTRHGIFRFFDSRDPNAPGLRRVPERIDVLVDGGRAPERPSAETEVTREGWAGRYTDLRIGSPGEKIPAGEHVYEISYRMSSVLLPDGDRSTFYWNLIPSGWRLPIEHSTLSLTLPALAGDVRCAVGEGAVEGCSTTPGRDGTDLEITTGPLEPGTPVTVRTGLDMAAPPVSDEVLPWPQAWDPVMGSDLSMAAVLLALTVGFAIPAVYVLVRTRDPLPPAQPRAMPPDGVGPAQAAYIISKRARPTLLAAGVLYAASRGLATIRSTQNGWRVRIDEEAAWDRIDTVTRKVRTLDGVAIGASRKSRAAKAAGWKLSDARVTMRKDLESWAIRRKLLERRTDRGIWHLLFWPAAVATVLLAFARPGGTALWTLVPGVFAVLIIPVLPEGAGLVRTEAGRRLAAEALGFSQTLRARSDGFIGDQALYDSELPWAVGFGITDEWARRVSVTGAAALAVPAYLSHTQAGGSAQVAAADGGGLVSALADDFEQALGSAIRSYEISSTFSSDGLSGSGGNATTFSGGGGGGGGFGGGGGGGDGGGESW</sequence>
<keyword evidence="3" id="KW-0732">Signal</keyword>
<feature type="transmembrane region" description="Helical" evidence="2">
    <location>
        <begin position="403"/>
        <end position="422"/>
    </location>
</feature>
<evidence type="ECO:0000259" key="4">
    <source>
        <dbReference type="Pfam" id="PF09972"/>
    </source>
</evidence>
<dbReference type="InterPro" id="IPR048389">
    <property type="entry name" value="YciQ-like_C"/>
</dbReference>
<dbReference type="AlphaFoldDB" id="A0A1J4NDS7"/>
<keyword evidence="2" id="KW-0472">Membrane</keyword>
<evidence type="ECO:0000259" key="5">
    <source>
        <dbReference type="Pfam" id="PF20990"/>
    </source>
</evidence>
<organism evidence="6 7">
    <name type="scientific">Nocardioides luteus</name>
    <dbReference type="NCBI Taxonomy" id="1844"/>
    <lineage>
        <taxon>Bacteria</taxon>
        <taxon>Bacillati</taxon>
        <taxon>Actinomycetota</taxon>
        <taxon>Actinomycetes</taxon>
        <taxon>Propionibacteriales</taxon>
        <taxon>Nocardioidaceae</taxon>
        <taxon>Nocardioides</taxon>
    </lineage>
</organism>
<dbReference type="STRING" id="1844.UG56_000440"/>